<dbReference type="InterPro" id="IPR013610">
    <property type="entry name" value="ArdC_N"/>
</dbReference>
<dbReference type="AlphaFoldDB" id="W0DV24"/>
<dbReference type="InterPro" id="IPR017113">
    <property type="entry name" value="Antirestriction_ArdC"/>
</dbReference>
<sequence length="325" mass="36796">MSMDKVFQKVTDQIVAALEAGVDGSFELPWVRMKSVAINAKTGRRLVGISQLLCSMSMVEHGFETNKWLTMKQANELGGKIDKGSKSTLVFWLRPFLEVLVDGKKKLISPEGNQLHEAMEAGEPIIWSYRFAPYFNVEQISDLPDEMYEPVNQTLAHGLGDGFEPIQEAEEFVRMLQSSTDPLKLIHKGVSAHYAPGLDQVVMPQREKFKSELGYYSTIFHEIGHWTGHQSRNAREGIVNFDRFGSSKYAFEELVAELSASFKMAEMGLEREVREDHIHYIADWIKVLKNDPKAIFKAAQDAARAVRYVNKLVDEHQPALFESVA</sequence>
<evidence type="ECO:0008006" key="5">
    <source>
        <dbReference type="Google" id="ProtNLM"/>
    </source>
</evidence>
<dbReference type="HOGENOM" id="CLU_041111_0_2_6"/>
<reference evidence="3 4" key="1">
    <citation type="submission" date="2013-12" db="EMBL/GenBank/DDBJ databases">
        <authorList>
            <consortium name="DOE Joint Genome Institute"/>
            <person name="Kappler U."/>
            <person name="Huntemann M."/>
            <person name="Han J."/>
            <person name="Chen A."/>
            <person name="Kyrpides N."/>
            <person name="Mavromatis K."/>
            <person name="Markowitz V."/>
            <person name="Palaniappan K."/>
            <person name="Ivanova N."/>
            <person name="Schaumberg A."/>
            <person name="Pati A."/>
            <person name="Liolios K."/>
            <person name="Nordberg H.P."/>
            <person name="Cantor M.N."/>
            <person name="Hua S.X."/>
            <person name="Woyke T."/>
        </authorList>
    </citation>
    <scope>NUCLEOTIDE SEQUENCE [LARGE SCALE GENOMIC DNA]</scope>
    <source>
        <strain evidence="4">AL2</strain>
    </source>
</reference>
<feature type="domain" description="N-terminal" evidence="1">
    <location>
        <begin position="5"/>
        <end position="96"/>
    </location>
</feature>
<accession>W0DV24</accession>
<dbReference type="Pfam" id="PF08401">
    <property type="entry name" value="ArdcN"/>
    <property type="match status" value="1"/>
</dbReference>
<dbReference type="InterPro" id="IPR041459">
    <property type="entry name" value="MPTase-PolyVal"/>
</dbReference>
<dbReference type="InParanoid" id="W0DV24"/>
<proteinExistence type="predicted"/>
<dbReference type="STRING" id="717772.THIAE_06070"/>
<dbReference type="KEGG" id="tao:THIAE_06070"/>
<feature type="domain" description="Polyvalent protein metallopeptidase" evidence="2">
    <location>
        <begin position="183"/>
        <end position="300"/>
    </location>
</feature>
<dbReference type="Proteomes" id="UP000005380">
    <property type="component" value="Chromosome"/>
</dbReference>
<gene>
    <name evidence="3" type="ORF">THIAE_06070</name>
</gene>
<keyword evidence="4" id="KW-1185">Reference proteome</keyword>
<organism evidence="3 4">
    <name type="scientific">Thiomicrospira aerophila AL3</name>
    <dbReference type="NCBI Taxonomy" id="717772"/>
    <lineage>
        <taxon>Bacteria</taxon>
        <taxon>Pseudomonadati</taxon>
        <taxon>Pseudomonadota</taxon>
        <taxon>Gammaproteobacteria</taxon>
        <taxon>Thiotrichales</taxon>
        <taxon>Piscirickettsiaceae</taxon>
        <taxon>Thiomicrospira</taxon>
    </lineage>
</organism>
<dbReference type="RefSeq" id="WP_006460495.1">
    <property type="nucleotide sequence ID" value="NZ_CP007030.1"/>
</dbReference>
<dbReference type="eggNOG" id="COG4227">
    <property type="taxonomic scope" value="Bacteria"/>
</dbReference>
<evidence type="ECO:0000313" key="4">
    <source>
        <dbReference type="Proteomes" id="UP000005380"/>
    </source>
</evidence>
<name>W0DV24_9GAMM</name>
<evidence type="ECO:0000259" key="2">
    <source>
        <dbReference type="Pfam" id="PF18818"/>
    </source>
</evidence>
<protein>
    <recommendedName>
        <fullName evidence="5">Antirestriction protein ArdC</fullName>
    </recommendedName>
</protein>
<evidence type="ECO:0000313" key="3">
    <source>
        <dbReference type="EMBL" id="AHF02287.1"/>
    </source>
</evidence>
<dbReference type="Pfam" id="PF18818">
    <property type="entry name" value="MPTase-PolyVal"/>
    <property type="match status" value="1"/>
</dbReference>
<evidence type="ECO:0000259" key="1">
    <source>
        <dbReference type="Pfam" id="PF08401"/>
    </source>
</evidence>
<dbReference type="EMBL" id="CP007030">
    <property type="protein sequence ID" value="AHF02287.1"/>
    <property type="molecule type" value="Genomic_DNA"/>
</dbReference>
<dbReference type="PIRSF" id="PIRSF037112">
    <property type="entry name" value="Antirestriction_ArdC"/>
    <property type="match status" value="1"/>
</dbReference>
<dbReference type="GO" id="GO:0003697">
    <property type="term" value="F:single-stranded DNA binding"/>
    <property type="evidence" value="ECO:0007669"/>
    <property type="project" value="InterPro"/>
</dbReference>